<evidence type="ECO:0000313" key="3">
    <source>
        <dbReference type="Proteomes" id="UP000813385"/>
    </source>
</evidence>
<dbReference type="Gene3D" id="3.30.40.10">
    <property type="entry name" value="Zinc/RING finger domain, C3HC4 (zinc finger)"/>
    <property type="match status" value="1"/>
</dbReference>
<gene>
    <name evidence="2" type="ORF">B0T11DRAFT_287833</name>
</gene>
<keyword evidence="3" id="KW-1185">Reference proteome</keyword>
<proteinExistence type="predicted"/>
<comment type="caution">
    <text evidence="2">The sequence shown here is derived from an EMBL/GenBank/DDBJ whole genome shotgun (WGS) entry which is preliminary data.</text>
</comment>
<name>A0A8K0X0H8_9PEZI</name>
<accession>A0A8K0X0H8</accession>
<sequence>MLLFPVTKAQRKPLLVSMLLNSDKGRGGIESWWDSRFYRALNPHAFSLQHLLRPRHSTRVRLTPRPQRGQTATMCIREVRIYRCPALEGFSIHRFKYNNLCAKLSACPKDLWERRQLYLQYACPACAGSPEVARPKTGGPLSIGPKITSPGYDSLNTPKGNLVDLDIGQWAHYLSLVLATGLSRANRQAMDVYNEDRDKFLDHWMQMKEEEQCKEHSHTYIQCSCLAQIDELGMFAFNPASAVRYQTNTRMREFMMGSKHVKDQELVEQMGERNRMMQKSRLEAGVLFREGRARQPPRTKEEVEEIRLHFEALSKKAQADAVAKIAAESPGATPSDDLHKQAIDVCRTLATLMAEDVGLTRQRLNCILERLVRGACGLVYCHPKLEEVCRQVNTDFKRATIETARNNARAWVGIYRRRWEAEESVYNRLEEVVDTITVVVVDEEFNNLDDNHRECALCYADYYDNPDQRYEPQSPELQATGGGVQRASPEPTVLGEGDDLPVERGKYFGSFFQKVDDFSAGETPVRIVGCSHIFGRRCLFNHWASLLPDGPMKCPVCRETAFSVPRRGYFVAEHRWGTTGLAA</sequence>
<evidence type="ECO:0000313" key="2">
    <source>
        <dbReference type="EMBL" id="KAH7354022.1"/>
    </source>
</evidence>
<dbReference type="AlphaFoldDB" id="A0A8K0X0H8"/>
<organism evidence="2 3">
    <name type="scientific">Plectosphaerella cucumerina</name>
    <dbReference type="NCBI Taxonomy" id="40658"/>
    <lineage>
        <taxon>Eukaryota</taxon>
        <taxon>Fungi</taxon>
        <taxon>Dikarya</taxon>
        <taxon>Ascomycota</taxon>
        <taxon>Pezizomycotina</taxon>
        <taxon>Sordariomycetes</taxon>
        <taxon>Hypocreomycetidae</taxon>
        <taxon>Glomerellales</taxon>
        <taxon>Plectosphaerellaceae</taxon>
        <taxon>Plectosphaerella</taxon>
    </lineage>
</organism>
<dbReference type="EMBL" id="JAGPXD010000005">
    <property type="protein sequence ID" value="KAH7354022.1"/>
    <property type="molecule type" value="Genomic_DNA"/>
</dbReference>
<dbReference type="InterPro" id="IPR013083">
    <property type="entry name" value="Znf_RING/FYVE/PHD"/>
</dbReference>
<dbReference type="Proteomes" id="UP000813385">
    <property type="component" value="Unassembled WGS sequence"/>
</dbReference>
<evidence type="ECO:0008006" key="4">
    <source>
        <dbReference type="Google" id="ProtNLM"/>
    </source>
</evidence>
<reference evidence="2" key="1">
    <citation type="journal article" date="2021" name="Nat. Commun.">
        <title>Genetic determinants of endophytism in the Arabidopsis root mycobiome.</title>
        <authorList>
            <person name="Mesny F."/>
            <person name="Miyauchi S."/>
            <person name="Thiergart T."/>
            <person name="Pickel B."/>
            <person name="Atanasova L."/>
            <person name="Karlsson M."/>
            <person name="Huettel B."/>
            <person name="Barry K.W."/>
            <person name="Haridas S."/>
            <person name="Chen C."/>
            <person name="Bauer D."/>
            <person name="Andreopoulos W."/>
            <person name="Pangilinan J."/>
            <person name="LaButti K."/>
            <person name="Riley R."/>
            <person name="Lipzen A."/>
            <person name="Clum A."/>
            <person name="Drula E."/>
            <person name="Henrissat B."/>
            <person name="Kohler A."/>
            <person name="Grigoriev I.V."/>
            <person name="Martin F.M."/>
            <person name="Hacquard S."/>
        </authorList>
    </citation>
    <scope>NUCLEOTIDE SEQUENCE</scope>
    <source>
        <strain evidence="2">MPI-CAGE-AT-0016</strain>
    </source>
</reference>
<evidence type="ECO:0000256" key="1">
    <source>
        <dbReference type="SAM" id="MobiDB-lite"/>
    </source>
</evidence>
<dbReference type="OrthoDB" id="10576613at2759"/>
<feature type="region of interest" description="Disordered" evidence="1">
    <location>
        <begin position="470"/>
        <end position="498"/>
    </location>
</feature>
<protein>
    <recommendedName>
        <fullName evidence="4">RING-type domain-containing protein</fullName>
    </recommendedName>
</protein>
<dbReference type="SUPFAM" id="SSF57850">
    <property type="entry name" value="RING/U-box"/>
    <property type="match status" value="1"/>
</dbReference>